<comment type="catalytic activity">
    <reaction evidence="1">
        <text>(6R)-NADHX = (6S)-NADHX</text>
        <dbReference type="Rhea" id="RHEA:32215"/>
        <dbReference type="ChEBI" id="CHEBI:64074"/>
        <dbReference type="ChEBI" id="CHEBI:64075"/>
        <dbReference type="EC" id="5.1.99.6"/>
    </reaction>
</comment>
<keyword evidence="1" id="KW-0547">Nucleotide-binding</keyword>
<reference evidence="3 4" key="1">
    <citation type="submission" date="2014-07" db="EMBL/GenBank/DDBJ databases">
        <authorList>
            <person name="McCorrison J."/>
            <person name="Sanka R."/>
            <person name="Torralba M."/>
            <person name="Gillis M."/>
            <person name="Haft D.H."/>
            <person name="Methe B."/>
            <person name="Sutton G."/>
            <person name="Nelson K.E."/>
        </authorList>
    </citation>
    <scope>NUCLEOTIDE SEQUENCE [LARGE SCALE GENOMIC DNA]</scope>
    <source>
        <strain evidence="3 4">S7-1-13</strain>
    </source>
</reference>
<evidence type="ECO:0000259" key="2">
    <source>
        <dbReference type="PROSITE" id="PS51385"/>
    </source>
</evidence>
<accession>A0A095X457</accession>
<dbReference type="Proteomes" id="UP000029579">
    <property type="component" value="Unassembled WGS sequence"/>
</dbReference>
<comment type="catalytic activity">
    <reaction evidence="1">
        <text>(6R)-NADPHX = (6S)-NADPHX</text>
        <dbReference type="Rhea" id="RHEA:32227"/>
        <dbReference type="ChEBI" id="CHEBI:64076"/>
        <dbReference type="ChEBI" id="CHEBI:64077"/>
        <dbReference type="EC" id="5.1.99.6"/>
    </reaction>
</comment>
<dbReference type="RefSeq" id="WP_037326639.1">
    <property type="nucleotide sequence ID" value="NZ_JRMW01000024.1"/>
</dbReference>
<dbReference type="GO" id="GO:0052856">
    <property type="term" value="F:NAD(P)HX epimerase activity"/>
    <property type="evidence" value="ECO:0007669"/>
    <property type="project" value="UniProtKB-UniRule"/>
</dbReference>
<protein>
    <recommendedName>
        <fullName evidence="1">NAD(P)H-hydrate epimerase</fullName>
        <ecNumber evidence="1">5.1.99.6</ecNumber>
    </recommendedName>
    <alternativeName>
        <fullName evidence="1">NAD(P)HX epimerase</fullName>
    </alternativeName>
</protein>
<keyword evidence="1" id="KW-0520">NAD</keyword>
<organism evidence="3 4">
    <name type="scientific">Anaerococcus lactolyticus S7-1-13</name>
    <dbReference type="NCBI Taxonomy" id="1284686"/>
    <lineage>
        <taxon>Bacteria</taxon>
        <taxon>Bacillati</taxon>
        <taxon>Bacillota</taxon>
        <taxon>Tissierellia</taxon>
        <taxon>Tissierellales</taxon>
        <taxon>Peptoniphilaceae</taxon>
        <taxon>Anaerococcus</taxon>
    </lineage>
</organism>
<feature type="binding site" evidence="1">
    <location>
        <begin position="131"/>
        <end position="137"/>
    </location>
    <ligand>
        <name>(6S)-NADPHX</name>
        <dbReference type="ChEBI" id="CHEBI:64076"/>
    </ligand>
</feature>
<keyword evidence="1" id="KW-0479">Metal-binding</keyword>
<feature type="binding site" evidence="1">
    <location>
        <position position="142"/>
    </location>
    <ligand>
        <name>(6S)-NADPHX</name>
        <dbReference type="ChEBI" id="CHEBI:64076"/>
    </ligand>
</feature>
<dbReference type="EMBL" id="JRMW01000024">
    <property type="protein sequence ID" value="KGF04865.1"/>
    <property type="molecule type" value="Genomic_DNA"/>
</dbReference>
<dbReference type="NCBIfam" id="TIGR00197">
    <property type="entry name" value="yjeF_nterm"/>
    <property type="match status" value="1"/>
</dbReference>
<feature type="domain" description="YjeF N-terminal" evidence="2">
    <location>
        <begin position="9"/>
        <end position="215"/>
    </location>
</feature>
<comment type="function">
    <text evidence="1">Catalyzes the epimerization of the S- and R-forms of NAD(P)HX, a damaged form of NAD(P)H that is a result of enzymatic or heat-dependent hydration. This is a prerequisite for the S-specific NAD(P)H-hydrate dehydratase to allow the repair of both epimers of NAD(P)HX.</text>
</comment>
<dbReference type="GO" id="GO:0046872">
    <property type="term" value="F:metal ion binding"/>
    <property type="evidence" value="ECO:0007669"/>
    <property type="project" value="UniProtKB-KW"/>
</dbReference>
<feature type="binding site" evidence="1">
    <location>
        <begin position="55"/>
        <end position="59"/>
    </location>
    <ligand>
        <name>(6S)-NADPHX</name>
        <dbReference type="ChEBI" id="CHEBI:64076"/>
    </ligand>
</feature>
<dbReference type="SUPFAM" id="SSF64153">
    <property type="entry name" value="YjeF N-terminal domain-like"/>
    <property type="match status" value="1"/>
</dbReference>
<keyword evidence="1" id="KW-0521">NADP</keyword>
<feature type="binding site" evidence="1">
    <location>
        <position position="127"/>
    </location>
    <ligand>
        <name>K(+)</name>
        <dbReference type="ChEBI" id="CHEBI:29103"/>
    </ligand>
</feature>
<feature type="binding site" evidence="1">
    <location>
        <position position="56"/>
    </location>
    <ligand>
        <name>K(+)</name>
        <dbReference type="ChEBI" id="CHEBI:29103"/>
    </ligand>
</feature>
<comment type="cofactor">
    <cofactor evidence="1">
        <name>K(+)</name>
        <dbReference type="ChEBI" id="CHEBI:29103"/>
    </cofactor>
    <text evidence="1">Binds 1 potassium ion per subunit.</text>
</comment>
<proteinExistence type="inferred from homology"/>
<evidence type="ECO:0000313" key="4">
    <source>
        <dbReference type="Proteomes" id="UP000029579"/>
    </source>
</evidence>
<feature type="binding site" evidence="1">
    <location>
        <position position="163"/>
    </location>
    <ligand>
        <name>K(+)</name>
        <dbReference type="ChEBI" id="CHEBI:29103"/>
    </ligand>
</feature>
<dbReference type="eggNOG" id="COG0062">
    <property type="taxonomic scope" value="Bacteria"/>
</dbReference>
<gene>
    <name evidence="1" type="primary">nnrE</name>
    <name evidence="3" type="ORF">HMPREF1630_02260</name>
</gene>
<evidence type="ECO:0000313" key="3">
    <source>
        <dbReference type="EMBL" id="KGF04865.1"/>
    </source>
</evidence>
<comment type="similarity">
    <text evidence="1">Belongs to the NnrE/AIBP family.</text>
</comment>
<evidence type="ECO:0000256" key="1">
    <source>
        <dbReference type="HAMAP-Rule" id="MF_01966"/>
    </source>
</evidence>
<dbReference type="PROSITE" id="PS51385">
    <property type="entry name" value="YJEF_N"/>
    <property type="match status" value="1"/>
</dbReference>
<name>A0A095X457_9FIRM</name>
<comment type="caution">
    <text evidence="3">The sequence shown here is derived from an EMBL/GenBank/DDBJ whole genome shotgun (WGS) entry which is preliminary data.</text>
</comment>
<dbReference type="GO" id="GO:0000166">
    <property type="term" value="F:nucleotide binding"/>
    <property type="evidence" value="ECO:0007669"/>
    <property type="project" value="UniProtKB-KW"/>
</dbReference>
<dbReference type="InterPro" id="IPR036652">
    <property type="entry name" value="YjeF_N_dom_sf"/>
</dbReference>
<dbReference type="OrthoDB" id="9806925at2"/>
<sequence length="223" mass="24430">MILVDRDQMRAIDRYAINTLKIPSICLVERASLAVLKHINLNKFGYFAVVAGVGNNGADGLALARNLLARYKDVEIYIVGDVAMASEGFKINLASCETLCEEIFYVESIEDLENMEKRLANVNLIVDALFGTGLNRTVTGIYATVISILNNVMKYKVSIDLPSGLDASTGMDLGEVVDADLIVTLQLMKAGIYEREAYKKKCVIEDIGIPQKAIDSVLYGLVN</sequence>
<keyword evidence="1" id="KW-0630">Potassium</keyword>
<dbReference type="AlphaFoldDB" id="A0A095X457"/>
<dbReference type="HAMAP" id="MF_01966">
    <property type="entry name" value="NADHX_epimerase"/>
    <property type="match status" value="1"/>
</dbReference>
<dbReference type="InterPro" id="IPR004443">
    <property type="entry name" value="YjeF_N_dom"/>
</dbReference>
<feature type="binding site" evidence="1">
    <location>
        <position position="160"/>
    </location>
    <ligand>
        <name>(6S)-NADPHX</name>
        <dbReference type="ChEBI" id="CHEBI:64076"/>
    </ligand>
</feature>
<keyword evidence="1" id="KW-0413">Isomerase</keyword>
<dbReference type="Gene3D" id="3.40.50.10260">
    <property type="entry name" value="YjeF N-terminal domain"/>
    <property type="match status" value="1"/>
</dbReference>
<dbReference type="Pfam" id="PF03853">
    <property type="entry name" value="YjeF_N"/>
    <property type="match status" value="1"/>
</dbReference>
<dbReference type="EC" id="5.1.99.6" evidence="1"/>